<comment type="caution">
    <text evidence="1">The sequence shown here is derived from an EMBL/GenBank/DDBJ whole genome shotgun (WGS) entry which is preliminary data.</text>
</comment>
<accession>A0AAV3XAP5</accession>
<reference evidence="1" key="1">
    <citation type="submission" date="2019-10" db="EMBL/GenBank/DDBJ databases">
        <title>Draft genome sequece of Microseira wollei NIES-4236.</title>
        <authorList>
            <person name="Yamaguchi H."/>
            <person name="Suzuki S."/>
            <person name="Kawachi M."/>
        </authorList>
    </citation>
    <scope>NUCLEOTIDE SEQUENCE</scope>
    <source>
        <strain evidence="1">NIES-4236</strain>
    </source>
</reference>
<protein>
    <submittedName>
        <fullName evidence="1">Uncharacterized protein</fullName>
    </submittedName>
</protein>
<name>A0AAV3XAP5_9CYAN</name>
<gene>
    <name evidence="1" type="ORF">MiSe_32310</name>
</gene>
<sequence>MRRRHTGENCKHQDMYEALTAAKKTVELDKNDCPLGMYLRRTEDWMCVE</sequence>
<dbReference type="RefSeq" id="WP_226582064.1">
    <property type="nucleotide sequence ID" value="NZ_BLAY01000045.1"/>
</dbReference>
<proteinExistence type="predicted"/>
<dbReference type="Proteomes" id="UP001050975">
    <property type="component" value="Unassembled WGS sequence"/>
</dbReference>
<keyword evidence="2" id="KW-1185">Reference proteome</keyword>
<dbReference type="AlphaFoldDB" id="A0AAV3XAP5"/>
<evidence type="ECO:0000313" key="1">
    <source>
        <dbReference type="EMBL" id="GET38473.1"/>
    </source>
</evidence>
<organism evidence="1 2">
    <name type="scientific">Microseira wollei NIES-4236</name>
    <dbReference type="NCBI Taxonomy" id="2530354"/>
    <lineage>
        <taxon>Bacteria</taxon>
        <taxon>Bacillati</taxon>
        <taxon>Cyanobacteriota</taxon>
        <taxon>Cyanophyceae</taxon>
        <taxon>Oscillatoriophycideae</taxon>
        <taxon>Aerosakkonematales</taxon>
        <taxon>Aerosakkonemataceae</taxon>
        <taxon>Microseira</taxon>
    </lineage>
</organism>
<dbReference type="EMBL" id="BLAY01000045">
    <property type="protein sequence ID" value="GET38473.1"/>
    <property type="molecule type" value="Genomic_DNA"/>
</dbReference>
<evidence type="ECO:0000313" key="2">
    <source>
        <dbReference type="Proteomes" id="UP001050975"/>
    </source>
</evidence>